<feature type="compositionally biased region" description="Basic and acidic residues" evidence="1">
    <location>
        <begin position="105"/>
        <end position="136"/>
    </location>
</feature>
<dbReference type="PANTHER" id="PTHR47027">
    <property type="entry name" value="REVERSE TRANSCRIPTASE DOMAIN-CONTAINING PROTEIN"/>
    <property type="match status" value="1"/>
</dbReference>
<proteinExistence type="predicted"/>
<accession>A0AA38I3G2</accession>
<feature type="compositionally biased region" description="Basic residues" evidence="1">
    <location>
        <begin position="180"/>
        <end position="190"/>
    </location>
</feature>
<protein>
    <submittedName>
        <fullName evidence="2">Uncharacterized protein</fullName>
    </submittedName>
</protein>
<evidence type="ECO:0000313" key="2">
    <source>
        <dbReference type="EMBL" id="KAJ3648345.1"/>
    </source>
</evidence>
<evidence type="ECO:0000313" key="3">
    <source>
        <dbReference type="Proteomes" id="UP001168821"/>
    </source>
</evidence>
<reference evidence="2" key="1">
    <citation type="journal article" date="2023" name="G3 (Bethesda)">
        <title>Whole genome assemblies of Zophobas morio and Tenebrio molitor.</title>
        <authorList>
            <person name="Kaur S."/>
            <person name="Stinson S.A."/>
            <person name="diCenzo G.C."/>
        </authorList>
    </citation>
    <scope>NUCLEOTIDE SEQUENCE</scope>
    <source>
        <strain evidence="2">QUZm001</strain>
    </source>
</reference>
<comment type="caution">
    <text evidence="2">The sequence shown here is derived from an EMBL/GenBank/DDBJ whole genome shotgun (WGS) entry which is preliminary data.</text>
</comment>
<evidence type="ECO:0000256" key="1">
    <source>
        <dbReference type="SAM" id="MobiDB-lite"/>
    </source>
</evidence>
<sequence>METKQTPAKPLKVTTEEGTTYEFEEVNRFKYLGVVITNKNEMNEEIEERIAKANKSVGRLNRFLRSKNVTRRTKKQVYKTIVRPTVLYASETEVGSMGTQDTTKDIWRYKRTRPMEKKNKPRDRGNIRRTNNHEDNQSTETKMARPRRKSTRGKDNWESIRPPKRRKEKERKAKTEMDRRRSKRSSKLRH</sequence>
<dbReference type="AlphaFoldDB" id="A0AA38I3G2"/>
<name>A0AA38I3G2_9CUCU</name>
<dbReference type="EMBL" id="JALNTZ010000006">
    <property type="protein sequence ID" value="KAJ3648345.1"/>
    <property type="molecule type" value="Genomic_DNA"/>
</dbReference>
<gene>
    <name evidence="2" type="ORF">Zmor_020155</name>
</gene>
<feature type="compositionally biased region" description="Basic and acidic residues" evidence="1">
    <location>
        <begin position="170"/>
        <end position="179"/>
    </location>
</feature>
<dbReference type="Proteomes" id="UP001168821">
    <property type="component" value="Unassembled WGS sequence"/>
</dbReference>
<dbReference type="PANTHER" id="PTHR47027:SF20">
    <property type="entry name" value="REVERSE TRANSCRIPTASE-LIKE PROTEIN WITH RNA-DIRECTED DNA POLYMERASE DOMAIN"/>
    <property type="match status" value="1"/>
</dbReference>
<organism evidence="2 3">
    <name type="scientific">Zophobas morio</name>
    <dbReference type="NCBI Taxonomy" id="2755281"/>
    <lineage>
        <taxon>Eukaryota</taxon>
        <taxon>Metazoa</taxon>
        <taxon>Ecdysozoa</taxon>
        <taxon>Arthropoda</taxon>
        <taxon>Hexapoda</taxon>
        <taxon>Insecta</taxon>
        <taxon>Pterygota</taxon>
        <taxon>Neoptera</taxon>
        <taxon>Endopterygota</taxon>
        <taxon>Coleoptera</taxon>
        <taxon>Polyphaga</taxon>
        <taxon>Cucujiformia</taxon>
        <taxon>Tenebrionidae</taxon>
        <taxon>Zophobas</taxon>
    </lineage>
</organism>
<keyword evidence="3" id="KW-1185">Reference proteome</keyword>
<feature type="region of interest" description="Disordered" evidence="1">
    <location>
        <begin position="105"/>
        <end position="190"/>
    </location>
</feature>